<reference evidence="1 2" key="1">
    <citation type="journal article" date="2014" name="Genome Announc.">
        <title>Draft Genome Sequence of Fervidicella metallireducens Strain AeBT, an Iron-Reducing Thermoanaerobe from the Great Artesian Basin.</title>
        <authorList>
            <person name="Patel B.K."/>
        </authorList>
    </citation>
    <scope>NUCLEOTIDE SEQUENCE [LARGE SCALE GENOMIC DNA]</scope>
    <source>
        <strain evidence="1 2">AeB</strain>
    </source>
</reference>
<protein>
    <submittedName>
        <fullName evidence="1">Uncharacterized protein</fullName>
    </submittedName>
</protein>
<dbReference type="STRING" id="1403537.Q428_07200"/>
<dbReference type="Proteomes" id="UP000019681">
    <property type="component" value="Unassembled WGS sequence"/>
</dbReference>
<dbReference type="EMBL" id="AZQP01000018">
    <property type="protein sequence ID" value="EYE88547.1"/>
    <property type="molecule type" value="Genomic_DNA"/>
</dbReference>
<dbReference type="AlphaFoldDB" id="A0A017RV77"/>
<proteinExistence type="predicted"/>
<dbReference type="OrthoDB" id="1725471at2"/>
<comment type="caution">
    <text evidence="1">The sequence shown here is derived from an EMBL/GenBank/DDBJ whole genome shotgun (WGS) entry which is preliminary data.</text>
</comment>
<organism evidence="1 2">
    <name type="scientific">Fervidicella metallireducens AeB</name>
    <dbReference type="NCBI Taxonomy" id="1403537"/>
    <lineage>
        <taxon>Bacteria</taxon>
        <taxon>Bacillati</taxon>
        <taxon>Bacillota</taxon>
        <taxon>Clostridia</taxon>
        <taxon>Eubacteriales</taxon>
        <taxon>Clostridiaceae</taxon>
        <taxon>Fervidicella</taxon>
    </lineage>
</organism>
<sequence>MASKEQLKLVGLTCNHYSSSGMTASIINYGRSCENCEKWDGKKCTINVFDKTLAGLDQG</sequence>
<accession>A0A017RV77</accession>
<gene>
    <name evidence="1" type="ORF">Q428_07200</name>
</gene>
<evidence type="ECO:0000313" key="1">
    <source>
        <dbReference type="EMBL" id="EYE88547.1"/>
    </source>
</evidence>
<dbReference type="RefSeq" id="WP_035379466.1">
    <property type="nucleotide sequence ID" value="NZ_AZQP01000018.1"/>
</dbReference>
<name>A0A017RV77_9CLOT</name>
<keyword evidence="2" id="KW-1185">Reference proteome</keyword>
<evidence type="ECO:0000313" key="2">
    <source>
        <dbReference type="Proteomes" id="UP000019681"/>
    </source>
</evidence>